<keyword evidence="1" id="KW-1133">Transmembrane helix</keyword>
<feature type="transmembrane region" description="Helical" evidence="1">
    <location>
        <begin position="31"/>
        <end position="54"/>
    </location>
</feature>
<proteinExistence type="predicted"/>
<evidence type="ECO:0000256" key="1">
    <source>
        <dbReference type="SAM" id="Phobius"/>
    </source>
</evidence>
<keyword evidence="1" id="KW-0472">Membrane</keyword>
<accession>A0A7C9I145</accession>
<dbReference type="PROSITE" id="PS51257">
    <property type="entry name" value="PROKAR_LIPOPROTEIN"/>
    <property type="match status" value="1"/>
</dbReference>
<keyword evidence="1" id="KW-0812">Transmembrane</keyword>
<comment type="caution">
    <text evidence="2">The sequence shown here is derived from an EMBL/GenBank/DDBJ whole genome shotgun (WGS) entry which is preliminary data.</text>
</comment>
<organism evidence="2 3">
    <name type="scientific">Deinococcus arboris</name>
    <dbReference type="NCBI Taxonomy" id="2682977"/>
    <lineage>
        <taxon>Bacteria</taxon>
        <taxon>Thermotogati</taxon>
        <taxon>Deinococcota</taxon>
        <taxon>Deinococci</taxon>
        <taxon>Deinococcales</taxon>
        <taxon>Deinococcaceae</taxon>
        <taxon>Deinococcus</taxon>
    </lineage>
</organism>
<name>A0A7C9I145_9DEIO</name>
<sequence length="261" mass="29027">MDKKLTILLVLLAACLTGTVAMTVPAISSRVPGWVPVVSALGVVLVGGLTGTYASEELKKLVGNFKAWRENSPFVYSIHARTNVSESIASQQIFEKIKNILRQENISYRNMFSNANSVVIEIDDPPISIMVRVTPDSEDYDEFEDNERTNVIEIKSSAPELIRYRDRRGQRVVKILNVFYDIAKDLGAMSSRPSEVFLLINRISDMDAARQVVSPVNVIERTAGDDLQIIRAENAVQISIKNRNGISNLMKSDLAYLKPVA</sequence>
<keyword evidence="3" id="KW-1185">Reference proteome</keyword>
<dbReference type="Proteomes" id="UP000483286">
    <property type="component" value="Unassembled WGS sequence"/>
</dbReference>
<evidence type="ECO:0000313" key="2">
    <source>
        <dbReference type="EMBL" id="MVN85431.1"/>
    </source>
</evidence>
<gene>
    <name evidence="2" type="ORF">GO986_01455</name>
</gene>
<dbReference type="EMBL" id="WQLB01000002">
    <property type="protein sequence ID" value="MVN85431.1"/>
    <property type="molecule type" value="Genomic_DNA"/>
</dbReference>
<evidence type="ECO:0000313" key="3">
    <source>
        <dbReference type="Proteomes" id="UP000483286"/>
    </source>
</evidence>
<dbReference type="RefSeq" id="WP_157457461.1">
    <property type="nucleotide sequence ID" value="NZ_WQLB01000002.1"/>
</dbReference>
<reference evidence="2 3" key="1">
    <citation type="submission" date="2019-12" db="EMBL/GenBank/DDBJ databases">
        <title>Deinococcus sp. HMF7620 Genome sequencing and assembly.</title>
        <authorList>
            <person name="Kang H."/>
            <person name="Kim H."/>
            <person name="Joh K."/>
        </authorList>
    </citation>
    <scope>NUCLEOTIDE SEQUENCE [LARGE SCALE GENOMIC DNA]</scope>
    <source>
        <strain evidence="2 3">HMF7620</strain>
    </source>
</reference>
<dbReference type="AlphaFoldDB" id="A0A7C9I145"/>
<protein>
    <submittedName>
        <fullName evidence="2">Uncharacterized protein</fullName>
    </submittedName>
</protein>